<dbReference type="KEGG" id="rpm:RSPPHO_02925"/>
<protein>
    <recommendedName>
        <fullName evidence="3">Lipoprotein</fullName>
    </recommendedName>
</protein>
<evidence type="ECO:0008006" key="3">
    <source>
        <dbReference type="Google" id="ProtNLM"/>
    </source>
</evidence>
<dbReference type="HOGENOM" id="CLU_1353762_0_0_5"/>
<dbReference type="PATRIC" id="fig|1150469.3.peg.3300"/>
<organism evidence="1 2">
    <name type="scientific">Pararhodospirillum photometricum DSM 122</name>
    <dbReference type="NCBI Taxonomy" id="1150469"/>
    <lineage>
        <taxon>Bacteria</taxon>
        <taxon>Pseudomonadati</taxon>
        <taxon>Pseudomonadota</taxon>
        <taxon>Alphaproteobacteria</taxon>
        <taxon>Rhodospirillales</taxon>
        <taxon>Rhodospirillaceae</taxon>
        <taxon>Pararhodospirillum</taxon>
    </lineage>
</organism>
<dbReference type="RefSeq" id="WP_014416180.1">
    <property type="nucleotide sequence ID" value="NC_017059.1"/>
</dbReference>
<dbReference type="AlphaFoldDB" id="H6SPM6"/>
<dbReference type="EMBL" id="HE663493">
    <property type="protein sequence ID" value="CCG09551.1"/>
    <property type="molecule type" value="Genomic_DNA"/>
</dbReference>
<dbReference type="STRING" id="1150469.RSPPHO_02925"/>
<keyword evidence="2" id="KW-1185">Reference proteome</keyword>
<evidence type="ECO:0000313" key="1">
    <source>
        <dbReference type="EMBL" id="CCG09551.1"/>
    </source>
</evidence>
<sequence length="205" mass="22051">MSPRARGLRPPTLAGVVLLGLVLASCASRPDPEAGLTPTEPWLTGPPEPMQVIGPELSRLLLAVPPDHNRGLRYTALPARGVFVQKLDDGAILYARYVETAHLPTRVEPPALADSLYRRPLAQRTGIPDKQVQKSAAELPFGTAHLLEARGAKVGCVAFFAPLRVGKDAPPGTWDATLRGAWCQPPTIDVRAALITLLRSLVLRE</sequence>
<accession>H6SPM6</accession>
<dbReference type="Proteomes" id="UP000033220">
    <property type="component" value="Chromosome DSM 122"/>
</dbReference>
<evidence type="ECO:0000313" key="2">
    <source>
        <dbReference type="Proteomes" id="UP000033220"/>
    </source>
</evidence>
<name>H6SPM6_PARPM</name>
<gene>
    <name evidence="1" type="ORF">RSPPHO_02925</name>
</gene>
<reference evidence="1 2" key="1">
    <citation type="submission" date="2012-02" db="EMBL/GenBank/DDBJ databases">
        <title>Shotgun genome sequence of Phaeospirillum photometricum DSM 122.</title>
        <authorList>
            <person name="Duquesne K."/>
            <person name="Sturgis J."/>
        </authorList>
    </citation>
    <scope>NUCLEOTIDE SEQUENCE [LARGE SCALE GENOMIC DNA]</scope>
    <source>
        <strain evidence="2">DSM122</strain>
    </source>
</reference>
<dbReference type="OrthoDB" id="7360239at2"/>
<dbReference type="PROSITE" id="PS51257">
    <property type="entry name" value="PROKAR_LIPOPROTEIN"/>
    <property type="match status" value="1"/>
</dbReference>
<proteinExistence type="predicted"/>